<dbReference type="InterPro" id="IPR047702">
    <property type="entry name" value="VgrG-rel"/>
</dbReference>
<gene>
    <name evidence="2" type="ORF">ACFP3R_23300</name>
</gene>
<dbReference type="InterPro" id="IPR037026">
    <property type="entry name" value="Vgr_OB-fold_dom_sf"/>
</dbReference>
<evidence type="ECO:0000259" key="1">
    <source>
        <dbReference type="Pfam" id="PF04717"/>
    </source>
</evidence>
<reference evidence="3" key="1">
    <citation type="journal article" date="2019" name="Int. J. Syst. Evol. Microbiol.">
        <title>The Global Catalogue of Microorganisms (GCM) 10K type strain sequencing project: providing services to taxonomists for standard genome sequencing and annotation.</title>
        <authorList>
            <consortium name="The Broad Institute Genomics Platform"/>
            <consortium name="The Broad Institute Genome Sequencing Center for Infectious Disease"/>
            <person name="Wu L."/>
            <person name="Ma J."/>
        </authorList>
    </citation>
    <scope>NUCLEOTIDE SEQUENCE [LARGE SCALE GENOMIC DNA]</scope>
    <source>
        <strain evidence="3">CGMCC 4.7246</strain>
    </source>
</reference>
<feature type="domain" description="Gp5/Type VI secretion system Vgr protein OB-fold" evidence="1">
    <location>
        <begin position="385"/>
        <end position="459"/>
    </location>
</feature>
<dbReference type="NCBIfam" id="NF033848">
    <property type="entry name" value="VgrG_rel"/>
    <property type="match status" value="1"/>
</dbReference>
<dbReference type="Gene3D" id="3.55.50.10">
    <property type="entry name" value="Baseplate protein-like domains"/>
    <property type="match status" value="1"/>
</dbReference>
<dbReference type="EMBL" id="JBHSQO010000026">
    <property type="protein sequence ID" value="MFC6092207.1"/>
    <property type="molecule type" value="Genomic_DNA"/>
</dbReference>
<comment type="caution">
    <text evidence="2">The sequence shown here is derived from an EMBL/GenBank/DDBJ whole genome shotgun (WGS) entry which is preliminary data.</text>
</comment>
<proteinExistence type="predicted"/>
<evidence type="ECO:0000313" key="2">
    <source>
        <dbReference type="EMBL" id="MFC6092207.1"/>
    </source>
</evidence>
<name>A0ABW1PBP7_9PSEU</name>
<dbReference type="SUPFAM" id="SSF69279">
    <property type="entry name" value="Phage tail proteins"/>
    <property type="match status" value="1"/>
</dbReference>
<keyword evidence="3" id="KW-1185">Reference proteome</keyword>
<dbReference type="Pfam" id="PF04717">
    <property type="entry name" value="Phage_base_V"/>
    <property type="match status" value="1"/>
</dbReference>
<dbReference type="Gene3D" id="2.40.50.230">
    <property type="entry name" value="Gp5 N-terminal domain"/>
    <property type="match status" value="1"/>
</dbReference>
<dbReference type="RefSeq" id="WP_380638501.1">
    <property type="nucleotide sequence ID" value="NZ_JBHSQO010000026.1"/>
</dbReference>
<accession>A0ABW1PBP7</accession>
<dbReference type="Proteomes" id="UP001596220">
    <property type="component" value="Unassembled WGS sequence"/>
</dbReference>
<evidence type="ECO:0000313" key="3">
    <source>
        <dbReference type="Proteomes" id="UP001596220"/>
    </source>
</evidence>
<sequence length="566" mass="59896">MTTPNEQGDNLAASAVISVNGKELLDRAGLLVRCVVDENVGLPDSAVLTYRDDKRELLRAAGISIGDPVEVAFATSAVTSAERVFTGEVTGLELDHDGTGVFVVVRAMSRAHRLLRGRKVQAFRNMSASAVVRKVALGAGLTVGRLDLANVTYRHLSQAGVSDWDFLQVLAQEHDAVVRVDARGRLEFVELQPASKAPKASAAGDPHVLRFGDNTVALRAVLTGTDQANGVEVRSWDVAAKAALVAVQPNTPSRTVKPGLSAGEANARFPTKAPLLVTDTPYATQAEATRAARSLEASTSAGFGELEAVVNGSPRLRAGDPVSVADYGEDFNGTYTATGARHVLDPETGYYTTLTVSASPDRSLAGLVAGGSAPARGPRMPGLATAVVTDIKEPGRDQRGWVRLRFPWLDDKYVTDWVRTVQWGGVGGGGVFSPEVDDEVLVGFEQGSLDRPYVIGGLYNGVDKPSPHGRPLVDRMRGKVNRRSVAARNGNRLELLDSPAQSGLRLVTGDERLEVVLDDKLNRIGVSVRGPRGAGVISSLTMDAAGITIDAGMGVLTLKGSFIRLN</sequence>
<dbReference type="SUPFAM" id="SSF69255">
    <property type="entry name" value="gp5 N-terminal domain-like"/>
    <property type="match status" value="1"/>
</dbReference>
<dbReference type="Gene3D" id="2.30.110.50">
    <property type="match status" value="1"/>
</dbReference>
<organism evidence="2 3">
    <name type="scientific">Saccharothrix lopnurensis</name>
    <dbReference type="NCBI Taxonomy" id="1670621"/>
    <lineage>
        <taxon>Bacteria</taxon>
        <taxon>Bacillati</taxon>
        <taxon>Actinomycetota</taxon>
        <taxon>Actinomycetes</taxon>
        <taxon>Pseudonocardiales</taxon>
        <taxon>Pseudonocardiaceae</taxon>
        <taxon>Saccharothrix</taxon>
    </lineage>
</organism>
<dbReference type="InterPro" id="IPR006531">
    <property type="entry name" value="Gp5/Vgr_OB"/>
</dbReference>
<protein>
    <submittedName>
        <fullName evidence="2">VgrG-related protein</fullName>
    </submittedName>
</protein>
<dbReference type="Gene3D" id="4.10.220.110">
    <property type="match status" value="1"/>
</dbReference>
<dbReference type="Pfam" id="PF05954">
    <property type="entry name" value="Phage_GPD"/>
    <property type="match status" value="1"/>
</dbReference>